<dbReference type="PANTHER" id="PTHR43540">
    <property type="entry name" value="PEROXYUREIDOACRYLATE/UREIDOACRYLATE AMIDOHYDROLASE-RELATED"/>
    <property type="match status" value="1"/>
</dbReference>
<dbReference type="PANTHER" id="PTHR43540:SF7">
    <property type="entry name" value="ISOCHORISMATASE FAMILY PROTEIN YECD"/>
    <property type="match status" value="1"/>
</dbReference>
<reference evidence="3 4" key="1">
    <citation type="submission" date="2018-10" db="EMBL/GenBank/DDBJ databases">
        <title>Sequencing the genomes of 1000 actinobacteria strains.</title>
        <authorList>
            <person name="Klenk H.-P."/>
        </authorList>
    </citation>
    <scope>NUCLEOTIDE SEQUENCE [LARGE SCALE GENOMIC DNA]</scope>
    <source>
        <strain evidence="3 4">DSM 17894</strain>
    </source>
</reference>
<proteinExistence type="predicted"/>
<dbReference type="AlphaFoldDB" id="A0A495ID46"/>
<dbReference type="Proteomes" id="UP000280008">
    <property type="component" value="Unassembled WGS sequence"/>
</dbReference>
<evidence type="ECO:0000313" key="4">
    <source>
        <dbReference type="Proteomes" id="UP000280008"/>
    </source>
</evidence>
<feature type="domain" description="Isochorismatase-like" evidence="2">
    <location>
        <begin position="10"/>
        <end position="178"/>
    </location>
</feature>
<dbReference type="EMBL" id="RBKS01000001">
    <property type="protein sequence ID" value="RKR73231.1"/>
    <property type="molecule type" value="Genomic_DNA"/>
</dbReference>
<accession>A0A495ID46</accession>
<evidence type="ECO:0000313" key="3">
    <source>
        <dbReference type="EMBL" id="RKR73231.1"/>
    </source>
</evidence>
<dbReference type="Gene3D" id="3.40.50.850">
    <property type="entry name" value="Isochorismatase-like"/>
    <property type="match status" value="1"/>
</dbReference>
<dbReference type="InterPro" id="IPR000868">
    <property type="entry name" value="Isochorismatase-like_dom"/>
</dbReference>
<dbReference type="CDD" id="cd00431">
    <property type="entry name" value="cysteine_hydrolases"/>
    <property type="match status" value="1"/>
</dbReference>
<dbReference type="SUPFAM" id="SSF52499">
    <property type="entry name" value="Isochorismatase-like hydrolases"/>
    <property type="match status" value="1"/>
</dbReference>
<name>A0A495ID46_9MICO</name>
<sequence length="185" mass="19331">MTLTALDPVTALVVVDLQAGVTGRETAHPIPDVLAANRLLLDAFRAKGLPVVLVNVDAGAPGRTDLRPEGGSFAMPPEATEFAPELDRQPSDHVVTKKTWGSFTGTDLDEWLRAQGATEVVVTGVATTAGVESTARHAHELGYHVVLATDAMTDMSPAGHDYAVSSVFPRIGQSATAAEIVALLP</sequence>
<keyword evidence="4" id="KW-1185">Reference proteome</keyword>
<dbReference type="GO" id="GO:0016787">
    <property type="term" value="F:hydrolase activity"/>
    <property type="evidence" value="ECO:0007669"/>
    <property type="project" value="UniProtKB-KW"/>
</dbReference>
<evidence type="ECO:0000256" key="1">
    <source>
        <dbReference type="ARBA" id="ARBA00022801"/>
    </source>
</evidence>
<evidence type="ECO:0000259" key="2">
    <source>
        <dbReference type="Pfam" id="PF00857"/>
    </source>
</evidence>
<comment type="caution">
    <text evidence="3">The sequence shown here is derived from an EMBL/GenBank/DDBJ whole genome shotgun (WGS) entry which is preliminary data.</text>
</comment>
<gene>
    <name evidence="3" type="ORF">C8E83_0321</name>
</gene>
<protein>
    <submittedName>
        <fullName evidence="3">Nicotinamidase-related amidase</fullName>
    </submittedName>
</protein>
<dbReference type="OrthoDB" id="9794942at2"/>
<dbReference type="RefSeq" id="WP_121368118.1">
    <property type="nucleotide sequence ID" value="NZ_RBKS01000001.1"/>
</dbReference>
<organism evidence="3 4">
    <name type="scientific">Frondihabitans australicus</name>
    <dbReference type="NCBI Taxonomy" id="386892"/>
    <lineage>
        <taxon>Bacteria</taxon>
        <taxon>Bacillati</taxon>
        <taxon>Actinomycetota</taxon>
        <taxon>Actinomycetes</taxon>
        <taxon>Micrococcales</taxon>
        <taxon>Microbacteriaceae</taxon>
        <taxon>Frondihabitans</taxon>
    </lineage>
</organism>
<dbReference type="Pfam" id="PF00857">
    <property type="entry name" value="Isochorismatase"/>
    <property type="match status" value="1"/>
</dbReference>
<dbReference type="InterPro" id="IPR050272">
    <property type="entry name" value="Isochorismatase-like_hydrls"/>
</dbReference>
<dbReference type="InterPro" id="IPR036380">
    <property type="entry name" value="Isochorismatase-like_sf"/>
</dbReference>
<keyword evidence="1" id="KW-0378">Hydrolase</keyword>